<protein>
    <recommendedName>
        <fullName evidence="4">Prepilin-type N-terminal cleavage/methylation domain-containing protein</fullName>
    </recommendedName>
</protein>
<keyword evidence="1" id="KW-0812">Transmembrane</keyword>
<gene>
    <name evidence="2" type="ORF">CATMQ487_16640</name>
</gene>
<proteinExistence type="predicted"/>
<dbReference type="RefSeq" id="WP_251972797.1">
    <property type="nucleotide sequence ID" value="NZ_AP025730.1"/>
</dbReference>
<evidence type="ECO:0000313" key="2">
    <source>
        <dbReference type="EMBL" id="BDI04694.1"/>
    </source>
</evidence>
<sequence>MSTGHARRQGGRRRIGGLAYVEVLVALVLVASALVPALEALQSSVRGGPVLTSAAGRDALLRAKMEEVLSLPFETLNAETFLAGGNTTVSVSSALSDAAGADRRVVILYRSDGSALSAADTGLVRVRVAYEAGGLALETMKSRWW</sequence>
<keyword evidence="3" id="KW-1185">Reference proteome</keyword>
<organism evidence="2 3">
    <name type="scientific">Sphaerotilus microaerophilus</name>
    <dbReference type="NCBI Taxonomy" id="2914710"/>
    <lineage>
        <taxon>Bacteria</taxon>
        <taxon>Pseudomonadati</taxon>
        <taxon>Pseudomonadota</taxon>
        <taxon>Betaproteobacteria</taxon>
        <taxon>Burkholderiales</taxon>
        <taxon>Sphaerotilaceae</taxon>
        <taxon>Sphaerotilus</taxon>
    </lineage>
</organism>
<evidence type="ECO:0000256" key="1">
    <source>
        <dbReference type="SAM" id="Phobius"/>
    </source>
</evidence>
<dbReference type="EMBL" id="AP025730">
    <property type="protein sequence ID" value="BDI04694.1"/>
    <property type="molecule type" value="Genomic_DNA"/>
</dbReference>
<dbReference type="Proteomes" id="UP001057498">
    <property type="component" value="Chromosome"/>
</dbReference>
<keyword evidence="1" id="KW-0472">Membrane</keyword>
<name>A0ABM7YK69_9BURK</name>
<evidence type="ECO:0000313" key="3">
    <source>
        <dbReference type="Proteomes" id="UP001057498"/>
    </source>
</evidence>
<reference evidence="2" key="1">
    <citation type="submission" date="2022-04" db="EMBL/GenBank/DDBJ databases">
        <title>Whole genome sequence of Sphaerotilus sp. FB-5.</title>
        <authorList>
            <person name="Takeda M."/>
            <person name="Narihara S."/>
            <person name="Akimoto M."/>
            <person name="Akimoto R."/>
            <person name="Nishiyashiki S."/>
            <person name="Murakami T."/>
        </authorList>
    </citation>
    <scope>NUCLEOTIDE SEQUENCE</scope>
    <source>
        <strain evidence="2">FB-5</strain>
    </source>
</reference>
<feature type="transmembrane region" description="Helical" evidence="1">
    <location>
        <begin position="17"/>
        <end position="38"/>
    </location>
</feature>
<accession>A0ABM7YK69</accession>
<keyword evidence="1" id="KW-1133">Transmembrane helix</keyword>
<evidence type="ECO:0008006" key="4">
    <source>
        <dbReference type="Google" id="ProtNLM"/>
    </source>
</evidence>